<evidence type="ECO:0000256" key="2">
    <source>
        <dbReference type="ARBA" id="ARBA00001089"/>
    </source>
</evidence>
<dbReference type="UniPathway" id="UPA00204"/>
<comment type="catalytic activity">
    <reaction evidence="2 6">
        <text>glutathione + H2O = L-cysteinylglycine + L-glutamate</text>
        <dbReference type="Rhea" id="RHEA:28807"/>
        <dbReference type="ChEBI" id="CHEBI:15377"/>
        <dbReference type="ChEBI" id="CHEBI:29985"/>
        <dbReference type="ChEBI" id="CHEBI:57925"/>
        <dbReference type="ChEBI" id="CHEBI:61694"/>
        <dbReference type="EC" id="3.4.19.13"/>
    </reaction>
</comment>
<accession>A0A852TX25</accession>
<dbReference type="PRINTS" id="PR01210">
    <property type="entry name" value="GGTRANSPTASE"/>
</dbReference>
<keyword evidence="6 7" id="KW-0378">Hydrolase</keyword>
<dbReference type="SUPFAM" id="SSF56235">
    <property type="entry name" value="N-terminal nucleophile aminohydrolases (Ntn hydrolases)"/>
    <property type="match status" value="1"/>
</dbReference>
<dbReference type="EC" id="2.3.2.2" evidence="6"/>
<comment type="catalytic activity">
    <reaction evidence="1 6">
        <text>an S-substituted glutathione + H2O = an S-substituted L-cysteinylglycine + L-glutamate</text>
        <dbReference type="Rhea" id="RHEA:59468"/>
        <dbReference type="ChEBI" id="CHEBI:15377"/>
        <dbReference type="ChEBI" id="CHEBI:29985"/>
        <dbReference type="ChEBI" id="CHEBI:90779"/>
        <dbReference type="ChEBI" id="CHEBI:143103"/>
        <dbReference type="EC" id="3.4.19.13"/>
    </reaction>
</comment>
<dbReference type="GO" id="GO:0006750">
    <property type="term" value="P:glutathione biosynthetic process"/>
    <property type="evidence" value="ECO:0007669"/>
    <property type="project" value="UniProtKB-KW"/>
</dbReference>
<keyword evidence="6" id="KW-0865">Zymogen</keyword>
<evidence type="ECO:0000256" key="3">
    <source>
        <dbReference type="ARBA" id="ARBA00047417"/>
    </source>
</evidence>
<dbReference type="PANTHER" id="PTHR43881">
    <property type="entry name" value="GAMMA-GLUTAMYLTRANSPEPTIDASE (AFU_ORTHOLOGUE AFUA_4G13580)"/>
    <property type="match status" value="1"/>
</dbReference>
<dbReference type="NCBIfam" id="TIGR00066">
    <property type="entry name" value="g_glut_trans"/>
    <property type="match status" value="1"/>
</dbReference>
<comment type="caution">
    <text evidence="7">The sequence shown here is derived from an EMBL/GenBank/DDBJ whole genome shotgun (WGS) entry which is preliminary data.</text>
</comment>
<evidence type="ECO:0000256" key="5">
    <source>
        <dbReference type="PIRSR" id="PIRSR600101-2"/>
    </source>
</evidence>
<dbReference type="GO" id="GO:0006751">
    <property type="term" value="P:glutathione catabolic process"/>
    <property type="evidence" value="ECO:0007669"/>
    <property type="project" value="UniProtKB-UniRule"/>
</dbReference>
<dbReference type="InterPro" id="IPR043137">
    <property type="entry name" value="GGT_ssub_C"/>
</dbReference>
<evidence type="ECO:0000313" key="7">
    <source>
        <dbReference type="EMBL" id="NYE47857.1"/>
    </source>
</evidence>
<dbReference type="EC" id="3.4.19.13" evidence="6"/>
<dbReference type="PANTHER" id="PTHR43881:SF1">
    <property type="entry name" value="GAMMA-GLUTAMYLTRANSPEPTIDASE (AFU_ORTHOLOGUE AFUA_4G13580)"/>
    <property type="match status" value="1"/>
</dbReference>
<dbReference type="EMBL" id="JACCCC010000001">
    <property type="protein sequence ID" value="NYE47857.1"/>
    <property type="molecule type" value="Genomic_DNA"/>
</dbReference>
<comment type="pathway">
    <text evidence="6">Sulfur metabolism; glutathione metabolism.</text>
</comment>
<reference evidence="7 8" key="1">
    <citation type="submission" date="2020-07" db="EMBL/GenBank/DDBJ databases">
        <title>Sequencing the genomes of 1000 actinobacteria strains.</title>
        <authorList>
            <person name="Klenk H.-P."/>
        </authorList>
    </citation>
    <scope>NUCLEOTIDE SEQUENCE [LARGE SCALE GENOMIC DNA]</scope>
    <source>
        <strain evidence="7 8">CXB654</strain>
    </source>
</reference>
<name>A0A852TX25_9ACTN</name>
<dbReference type="GO" id="GO:0103068">
    <property type="term" value="F:leukotriene C4 gamma-glutamyl transferase activity"/>
    <property type="evidence" value="ECO:0007669"/>
    <property type="project" value="UniProtKB-EC"/>
</dbReference>
<comment type="similarity">
    <text evidence="6">Belongs to the gamma-glutamyltransferase family.</text>
</comment>
<evidence type="ECO:0000256" key="6">
    <source>
        <dbReference type="RuleBase" id="RU368036"/>
    </source>
</evidence>
<evidence type="ECO:0000256" key="1">
    <source>
        <dbReference type="ARBA" id="ARBA00001049"/>
    </source>
</evidence>
<protein>
    <recommendedName>
        <fullName evidence="6">Glutathione hydrolase proenzyme</fullName>
        <ecNumber evidence="6">2.3.2.2</ecNumber>
        <ecNumber evidence="6">3.4.19.13</ecNumber>
    </recommendedName>
    <component>
        <recommendedName>
            <fullName evidence="6">Glutathione hydrolase large chain</fullName>
        </recommendedName>
    </component>
    <component>
        <recommendedName>
            <fullName evidence="6">Glutathione hydrolase small chain</fullName>
        </recommendedName>
    </component>
</protein>
<dbReference type="RefSeq" id="WP_179643738.1">
    <property type="nucleotide sequence ID" value="NZ_BAAAYY010000003.1"/>
</dbReference>
<dbReference type="InterPro" id="IPR000101">
    <property type="entry name" value="GGT_peptidase"/>
</dbReference>
<dbReference type="GO" id="GO:0036374">
    <property type="term" value="F:glutathione hydrolase activity"/>
    <property type="evidence" value="ECO:0007669"/>
    <property type="project" value="UniProtKB-UniRule"/>
</dbReference>
<keyword evidence="8" id="KW-1185">Reference proteome</keyword>
<dbReference type="InterPro" id="IPR052896">
    <property type="entry name" value="GGT-like_enzyme"/>
</dbReference>
<evidence type="ECO:0000256" key="4">
    <source>
        <dbReference type="PIRSR" id="PIRSR600101-1"/>
    </source>
</evidence>
<keyword evidence="6 7" id="KW-0808">Transferase</keyword>
<dbReference type="InterPro" id="IPR043138">
    <property type="entry name" value="GGT_lsub"/>
</dbReference>
<dbReference type="Pfam" id="PF01019">
    <property type="entry name" value="G_glu_transpept"/>
    <property type="match status" value="1"/>
</dbReference>
<organism evidence="7 8">
    <name type="scientific">Spinactinospora alkalitolerans</name>
    <dbReference type="NCBI Taxonomy" id="687207"/>
    <lineage>
        <taxon>Bacteria</taxon>
        <taxon>Bacillati</taxon>
        <taxon>Actinomycetota</taxon>
        <taxon>Actinomycetes</taxon>
        <taxon>Streptosporangiales</taxon>
        <taxon>Nocardiopsidaceae</taxon>
        <taxon>Spinactinospora</taxon>
    </lineage>
</organism>
<dbReference type="Proteomes" id="UP000589036">
    <property type="component" value="Unassembled WGS sequence"/>
</dbReference>
<sequence>MEHTTRPVALARRGMVASPHYLASLSGLRTLQQGGTAVDAAIAVNATLGVVYPHMTGPGGDAFWLIHDAATGQVHALNGSGCSGERVTREAFHGHAAIPARGPLAAVTVPGAVDSWCAAHRRFGGLPLSEILEPAIGYARDGFAVCASHAACVHEIAETLSEHPHTRDTHLPLGRPPLMGEVIALPRLADTLETVAEKGRAGFYEGPVAAEIVASLQRAGGLLTTSDFAAHHATWEAPVSTTYRGFECYQHPPNSQGFAHLMILNIIEAFDVGAMRDGSAEYLHMVVEATKLAFADRDRYLTDPNFADIPLDHLLSKDYAAELRTRIDMRAARSTPAARPAGSDTTCSVVVDGQGNAVSVIQSLYHEFGSGFVAGDTGVLLQNRGSFFSLDPDHPNRLEPGKRTFHTLMPGMLLREGRPHLVYGTMGGEGQPQTSTALVNRVVDFGYDVQTAIDAPRWLHGRRWGDARQDLRVEGRFPAGVRDGLRALGHPLRAVRDYDDTMGHAQAIQVTDELLMGGADPRGEGLALGW</sequence>
<keyword evidence="6 7" id="KW-0012">Acyltransferase</keyword>
<dbReference type="Gene3D" id="3.60.20.40">
    <property type="match status" value="1"/>
</dbReference>
<feature type="active site" description="Nucleophile" evidence="4">
    <location>
        <position position="345"/>
    </location>
</feature>
<feature type="binding site" evidence="5">
    <location>
        <position position="428"/>
    </location>
    <ligand>
        <name>L-glutamate</name>
        <dbReference type="ChEBI" id="CHEBI:29985"/>
    </ligand>
</feature>
<comment type="subunit">
    <text evidence="6">This enzyme consists of two polypeptide chains, which are synthesized in precursor form from a single polypeptide.</text>
</comment>
<proteinExistence type="inferred from homology"/>
<dbReference type="AlphaFoldDB" id="A0A852TX25"/>
<comment type="catalytic activity">
    <reaction evidence="3 6">
        <text>an N-terminal (5-L-glutamyl)-[peptide] + an alpha-amino acid = 5-L-glutamyl amino acid + an N-terminal L-alpha-aminoacyl-[peptide]</text>
        <dbReference type="Rhea" id="RHEA:23904"/>
        <dbReference type="Rhea" id="RHEA-COMP:9780"/>
        <dbReference type="Rhea" id="RHEA-COMP:9795"/>
        <dbReference type="ChEBI" id="CHEBI:77644"/>
        <dbReference type="ChEBI" id="CHEBI:78597"/>
        <dbReference type="ChEBI" id="CHEBI:78599"/>
        <dbReference type="ChEBI" id="CHEBI:78608"/>
        <dbReference type="EC" id="2.3.2.2"/>
    </reaction>
</comment>
<gene>
    <name evidence="7" type="ORF">HDA32_002977</name>
</gene>
<dbReference type="Gene3D" id="1.10.246.130">
    <property type="match status" value="1"/>
</dbReference>
<keyword evidence="6" id="KW-0317">Glutathione biosynthesis</keyword>
<comment type="PTM">
    <text evidence="6">Cleaved by autocatalysis into a large and a small subunit.</text>
</comment>
<evidence type="ECO:0000313" key="8">
    <source>
        <dbReference type="Proteomes" id="UP000589036"/>
    </source>
</evidence>
<dbReference type="InterPro" id="IPR029055">
    <property type="entry name" value="Ntn_hydrolases_N"/>
</dbReference>